<protein>
    <submittedName>
        <fullName evidence="3">MarR family transcriptional regulator</fullName>
    </submittedName>
</protein>
<evidence type="ECO:0000313" key="3">
    <source>
        <dbReference type="EMBL" id="MCP8968606.1"/>
    </source>
</evidence>
<sequence length="168" mass="19001">MDLGTRQQLVLMVRALYFCMTEEWEEAGRSYGLSSAQQHLLFLLATADRPQTPTDISRHGCWHISTVTRLLKPLQARGLLRVYVHPENAKYKQVELTGEGRAMFGQFAKSIEHTEAFPSDFSMLTEEEAKLFLDLGSMLIRAKKGAPFVERLKARVSGLDYTDGEAFS</sequence>
<proteinExistence type="predicted"/>
<dbReference type="GO" id="GO:0003700">
    <property type="term" value="F:DNA-binding transcription factor activity"/>
    <property type="evidence" value="ECO:0007669"/>
    <property type="project" value="InterPro"/>
</dbReference>
<dbReference type="SUPFAM" id="SSF46785">
    <property type="entry name" value="Winged helix' DNA-binding domain"/>
    <property type="match status" value="1"/>
</dbReference>
<dbReference type="PANTHER" id="PTHR33164">
    <property type="entry name" value="TRANSCRIPTIONAL REGULATOR, MARR FAMILY"/>
    <property type="match status" value="1"/>
</dbReference>
<reference evidence="3" key="1">
    <citation type="submission" date="2022-07" db="EMBL/GenBank/DDBJ databases">
        <authorList>
            <person name="Li W.-J."/>
            <person name="Deng Q.-Q."/>
        </authorList>
    </citation>
    <scope>NUCLEOTIDE SEQUENCE</scope>
    <source>
        <strain evidence="3">SYSU M60031</strain>
    </source>
</reference>
<dbReference type="RefSeq" id="WP_254758509.1">
    <property type="nucleotide sequence ID" value="NZ_JANCLT010000003.1"/>
</dbReference>
<evidence type="ECO:0000256" key="1">
    <source>
        <dbReference type="ARBA" id="ARBA00023125"/>
    </source>
</evidence>
<name>A0AA42BPM7_9BACI</name>
<dbReference type="Pfam" id="PF01047">
    <property type="entry name" value="MarR"/>
    <property type="match status" value="1"/>
</dbReference>
<comment type="caution">
    <text evidence="3">The sequence shown here is derived from an EMBL/GenBank/DDBJ whole genome shotgun (WGS) entry which is preliminary data.</text>
</comment>
<dbReference type="AlphaFoldDB" id="A0AA42BPM7"/>
<dbReference type="Proteomes" id="UP001156102">
    <property type="component" value="Unassembled WGS sequence"/>
</dbReference>
<dbReference type="SMART" id="SM00347">
    <property type="entry name" value="HTH_MARR"/>
    <property type="match status" value="1"/>
</dbReference>
<dbReference type="InterPro" id="IPR000835">
    <property type="entry name" value="HTH_MarR-typ"/>
</dbReference>
<dbReference type="InterPro" id="IPR036388">
    <property type="entry name" value="WH-like_DNA-bd_sf"/>
</dbReference>
<keyword evidence="1" id="KW-0238">DNA-binding</keyword>
<dbReference type="GO" id="GO:0006950">
    <property type="term" value="P:response to stress"/>
    <property type="evidence" value="ECO:0007669"/>
    <property type="project" value="TreeGrafter"/>
</dbReference>
<dbReference type="PROSITE" id="PS50995">
    <property type="entry name" value="HTH_MARR_2"/>
    <property type="match status" value="1"/>
</dbReference>
<evidence type="ECO:0000259" key="2">
    <source>
        <dbReference type="PROSITE" id="PS50995"/>
    </source>
</evidence>
<evidence type="ECO:0000313" key="4">
    <source>
        <dbReference type="Proteomes" id="UP001156102"/>
    </source>
</evidence>
<dbReference type="GO" id="GO:0003677">
    <property type="term" value="F:DNA binding"/>
    <property type="evidence" value="ECO:0007669"/>
    <property type="project" value="UniProtKB-KW"/>
</dbReference>
<dbReference type="Gene3D" id="1.10.10.10">
    <property type="entry name" value="Winged helix-like DNA-binding domain superfamily/Winged helix DNA-binding domain"/>
    <property type="match status" value="1"/>
</dbReference>
<dbReference type="PANTHER" id="PTHR33164:SF43">
    <property type="entry name" value="HTH-TYPE TRANSCRIPTIONAL REPRESSOR YETL"/>
    <property type="match status" value="1"/>
</dbReference>
<organism evidence="3 4">
    <name type="scientific">Ectobacillus ponti</name>
    <dbReference type="NCBI Taxonomy" id="2961894"/>
    <lineage>
        <taxon>Bacteria</taxon>
        <taxon>Bacillati</taxon>
        <taxon>Bacillota</taxon>
        <taxon>Bacilli</taxon>
        <taxon>Bacillales</taxon>
        <taxon>Bacillaceae</taxon>
        <taxon>Ectobacillus</taxon>
    </lineage>
</organism>
<gene>
    <name evidence="3" type="ORF">NK662_08640</name>
</gene>
<keyword evidence="4" id="KW-1185">Reference proteome</keyword>
<dbReference type="InterPro" id="IPR039422">
    <property type="entry name" value="MarR/SlyA-like"/>
</dbReference>
<feature type="domain" description="HTH marR-type" evidence="2">
    <location>
        <begin position="2"/>
        <end position="141"/>
    </location>
</feature>
<dbReference type="InterPro" id="IPR036390">
    <property type="entry name" value="WH_DNA-bd_sf"/>
</dbReference>
<accession>A0AA42BPM7</accession>
<dbReference type="EMBL" id="JANCLT010000003">
    <property type="protein sequence ID" value="MCP8968606.1"/>
    <property type="molecule type" value="Genomic_DNA"/>
</dbReference>